<name>A0ABQ2VMW6_9ACTN</name>
<dbReference type="Proteomes" id="UP000654471">
    <property type="component" value="Unassembled WGS sequence"/>
</dbReference>
<evidence type="ECO:0000313" key="2">
    <source>
        <dbReference type="Proteomes" id="UP000654471"/>
    </source>
</evidence>
<reference evidence="2" key="1">
    <citation type="journal article" date="2019" name="Int. J. Syst. Evol. Microbiol.">
        <title>The Global Catalogue of Microorganisms (GCM) 10K type strain sequencing project: providing services to taxonomists for standard genome sequencing and annotation.</title>
        <authorList>
            <consortium name="The Broad Institute Genomics Platform"/>
            <consortium name="The Broad Institute Genome Sequencing Center for Infectious Disease"/>
            <person name="Wu L."/>
            <person name="Ma J."/>
        </authorList>
    </citation>
    <scope>NUCLEOTIDE SEQUENCE [LARGE SCALE GENOMIC DNA]</scope>
    <source>
        <strain evidence="2">JCM 3399</strain>
    </source>
</reference>
<organism evidence="1 2">
    <name type="scientific">Streptomyces albospinus</name>
    <dbReference type="NCBI Taxonomy" id="285515"/>
    <lineage>
        <taxon>Bacteria</taxon>
        <taxon>Bacillati</taxon>
        <taxon>Actinomycetota</taxon>
        <taxon>Actinomycetes</taxon>
        <taxon>Kitasatosporales</taxon>
        <taxon>Streptomycetaceae</taxon>
        <taxon>Streptomyces</taxon>
    </lineage>
</organism>
<accession>A0ABQ2VMW6</accession>
<sequence length="65" mass="6817">MVAAAAEARQDRADQAAAPFVEADAAAPLRLRLDPFARDPVAALTDRTTVQSAAVLDQADRAGLR</sequence>
<protein>
    <submittedName>
        <fullName evidence="1">Uncharacterized protein</fullName>
    </submittedName>
</protein>
<keyword evidence="2" id="KW-1185">Reference proteome</keyword>
<dbReference type="EMBL" id="BMRP01000060">
    <property type="protein sequence ID" value="GGU98687.1"/>
    <property type="molecule type" value="Genomic_DNA"/>
</dbReference>
<evidence type="ECO:0000313" key="1">
    <source>
        <dbReference type="EMBL" id="GGU98687.1"/>
    </source>
</evidence>
<dbReference type="RefSeq" id="WP_189308107.1">
    <property type="nucleotide sequence ID" value="NZ_BMRP01000060.1"/>
</dbReference>
<proteinExistence type="predicted"/>
<comment type="caution">
    <text evidence="1">The sequence shown here is derived from an EMBL/GenBank/DDBJ whole genome shotgun (WGS) entry which is preliminary data.</text>
</comment>
<gene>
    <name evidence="1" type="ORF">GCM10010211_77590</name>
</gene>